<dbReference type="Pfam" id="PF04357">
    <property type="entry name" value="TamB"/>
    <property type="match status" value="1"/>
</dbReference>
<evidence type="ECO:0000256" key="4">
    <source>
        <dbReference type="ARBA" id="ARBA00023136"/>
    </source>
</evidence>
<keyword evidence="7" id="KW-1185">Reference proteome</keyword>
<dbReference type="GO" id="GO:0009306">
    <property type="term" value="P:protein secretion"/>
    <property type="evidence" value="ECO:0007669"/>
    <property type="project" value="InterPro"/>
</dbReference>
<comment type="caution">
    <text evidence="6">The sequence shown here is derived from an EMBL/GenBank/DDBJ whole genome shotgun (WGS) entry which is preliminary data.</text>
</comment>
<evidence type="ECO:0000256" key="2">
    <source>
        <dbReference type="ARBA" id="ARBA00022692"/>
    </source>
</evidence>
<dbReference type="Proteomes" id="UP000295645">
    <property type="component" value="Unassembled WGS sequence"/>
</dbReference>
<dbReference type="GO" id="GO:0097347">
    <property type="term" value="C:TAM protein secretion complex"/>
    <property type="evidence" value="ECO:0007669"/>
    <property type="project" value="TreeGrafter"/>
</dbReference>
<dbReference type="PANTHER" id="PTHR36985:SF1">
    <property type="entry name" value="TRANSLOCATION AND ASSEMBLY MODULE SUBUNIT TAMB"/>
    <property type="match status" value="1"/>
</dbReference>
<keyword evidence="4" id="KW-0472">Membrane</keyword>
<accession>A0A4R3YP89</accession>
<comment type="subcellular location">
    <subcellularLocation>
        <location evidence="1">Membrane</location>
        <topology evidence="1">Single-pass membrane protein</topology>
    </subcellularLocation>
</comment>
<keyword evidence="2" id="KW-0812">Transmembrane</keyword>
<evidence type="ECO:0000256" key="3">
    <source>
        <dbReference type="ARBA" id="ARBA00022989"/>
    </source>
</evidence>
<evidence type="ECO:0000259" key="5">
    <source>
        <dbReference type="Pfam" id="PF04357"/>
    </source>
</evidence>
<name>A0A4R3YP89_9GAMM</name>
<feature type="domain" description="Translocation and assembly module TamB C-terminal" evidence="5">
    <location>
        <begin position="908"/>
        <end position="1247"/>
    </location>
</feature>
<proteinExistence type="predicted"/>
<protein>
    <submittedName>
        <fullName evidence="6">Autotransporter secretion inner membrane protein TamB</fullName>
    </submittedName>
</protein>
<dbReference type="OrthoDB" id="5555605at2"/>
<sequence>MKWFLRVLMALAVILLLVVASAWWVLGTGAGLRFALARATAFTGGALTVQHAEGRLAGPLDLAGVRYVDGKGIDVKVAKAHLDLRILPLLRKRAHVLDLSADGIDVALGPSEPDTTPSQPFSLTPPLDIVLDRVHVGHVKVTQANQPVFESDSLDLIGSWTGKGVELRQLALKAPAGHADLDGTLAVGRGYSGDGKASFAWKVGDVDYAGQIEAHSDGKKAHTVIGLTLPMVAEINADLVQSGDFAWTGRIDAPRFDPKPLMGESAIASLGLSLQGHGDRYGADVSGDIGLNAYTVHLAPLRANFDHEYKRLTLDELSVGSPQFKGALTARGTVQLDAKPISADLRLDWKDVLIPAEIAGQDLASAGGLAVRGSAETFHADGAVDIGPPGHAQHLALDLDGTPKVIELRALTLKQPKGSLDTKGTLILDPQLAWKLQVNGNNFDPGQLLAGWDGALNLDLSTDGNMSPNGPLGTLDLRKLDGTLRKRALRGNGTLTLKPGEVVNGRLDLASGGSSIRLDARGDTANDADLKLAIASLGDWLPDAGGRIEGDIGVRGKWPKLAVKANIRGNSVVYADHKLDALHVDADVPDISQPGGNVAIDANGVSTSGMHFDRIAVHANGNQQKHQLTVDAKGKPLSADIALSGSLRDTSWTGTLSTLNLDLQGLPRWHLQNASQLSWNNGAASMSDLCLTAGDPLVCVAAKQDKAGNLDGNYRVRHIPVAMLLTAAGSSDLPMRAEGSIEGDGNVRRTAAGALSGQANITSTHGSIAYSDHPDQPLLVYDNLAANAQLTPGNQRVTVRASLNDGGTLDGNVGIAGAQQALSGSVSVHLKNLAFVELFTSEIAEVKGALDGSFQMGGTVAQPAITGQAVLGNFAAEVPSAGLKLKDGRVTLTTSDATTYRIDGTVKSGDGNLTIAGTAGLGKGASTQIGISGSKFTAVDIPAAKAVISPDIKIIQSGEGTNVTGKLSVDMADVNVERLPGAGATKASSDVVVVDEKQQEQIVESLPITVDLRVDLGQHVHLVGFGIDGRITGTLDVRERPGRVTTGQGQIGVDGTYKAYGQDLRIEQGQLLFASTPIDNPGINIRATRTLNPNATINDGQKVGLYVSGTARRPILTVFSNPVMEQSDALSYLVTGKPLSQVKGGEGNMVGAAAQALGSAAGDLLAKSVGSKIGVDDIGVSNNDALGGGSAFTVGKYLSPRLYLSYGVGLFDPGQVITLRYLLSHRWNFEAQSATDFNRASLNYRYER</sequence>
<reference evidence="6 7" key="1">
    <citation type="submission" date="2019-03" db="EMBL/GenBank/DDBJ databases">
        <title>Above-ground endophytic microbial communities from plants in different locations in the United States.</title>
        <authorList>
            <person name="Frank C."/>
        </authorList>
    </citation>
    <scope>NUCLEOTIDE SEQUENCE [LARGE SCALE GENOMIC DNA]</scope>
    <source>
        <strain evidence="6 7">LP_13_YM</strain>
    </source>
</reference>
<dbReference type="RefSeq" id="WP_132144585.1">
    <property type="nucleotide sequence ID" value="NZ_SMCS01000004.1"/>
</dbReference>
<organism evidence="6 7">
    <name type="scientific">Luteibacter rhizovicinus</name>
    <dbReference type="NCBI Taxonomy" id="242606"/>
    <lineage>
        <taxon>Bacteria</taxon>
        <taxon>Pseudomonadati</taxon>
        <taxon>Pseudomonadota</taxon>
        <taxon>Gammaproteobacteria</taxon>
        <taxon>Lysobacterales</taxon>
        <taxon>Rhodanobacteraceae</taxon>
        <taxon>Luteibacter</taxon>
    </lineage>
</organism>
<dbReference type="PANTHER" id="PTHR36985">
    <property type="entry name" value="TRANSLOCATION AND ASSEMBLY MODULE SUBUNIT TAMB"/>
    <property type="match status" value="1"/>
</dbReference>
<evidence type="ECO:0000313" key="6">
    <source>
        <dbReference type="EMBL" id="TCV94180.1"/>
    </source>
</evidence>
<dbReference type="InterPro" id="IPR007452">
    <property type="entry name" value="TamB_C"/>
</dbReference>
<evidence type="ECO:0000313" key="7">
    <source>
        <dbReference type="Proteomes" id="UP000295645"/>
    </source>
</evidence>
<keyword evidence="3" id="KW-1133">Transmembrane helix</keyword>
<dbReference type="EMBL" id="SMCS01000004">
    <property type="protein sequence ID" value="TCV94180.1"/>
    <property type="molecule type" value="Genomic_DNA"/>
</dbReference>
<evidence type="ECO:0000256" key="1">
    <source>
        <dbReference type="ARBA" id="ARBA00004167"/>
    </source>
</evidence>
<dbReference type="AlphaFoldDB" id="A0A4R3YP89"/>
<dbReference type="GO" id="GO:0005886">
    <property type="term" value="C:plasma membrane"/>
    <property type="evidence" value="ECO:0007669"/>
    <property type="project" value="InterPro"/>
</dbReference>
<gene>
    <name evidence="6" type="ORF">EC912_104378</name>
</gene>